<dbReference type="InterPro" id="IPR027417">
    <property type="entry name" value="P-loop_NTPase"/>
</dbReference>
<comment type="subcellular location">
    <subcellularLocation>
        <location evidence="6">Cytoplasm</location>
    </subcellularLocation>
</comment>
<dbReference type="InterPro" id="IPR001977">
    <property type="entry name" value="Depp_CoAkinase"/>
</dbReference>
<keyword evidence="6" id="KW-0808">Transferase</keyword>
<evidence type="ECO:0000256" key="2">
    <source>
        <dbReference type="ARBA" id="ARBA00011058"/>
    </source>
</evidence>
<evidence type="ECO:0000313" key="9">
    <source>
        <dbReference type="Proteomes" id="UP000181980"/>
    </source>
</evidence>
<dbReference type="GO" id="GO:0005524">
    <property type="term" value="F:ATP binding"/>
    <property type="evidence" value="ECO:0007669"/>
    <property type="project" value="UniProtKB-UniRule"/>
</dbReference>
<evidence type="ECO:0000256" key="5">
    <source>
        <dbReference type="ARBA" id="ARBA00022840"/>
    </source>
</evidence>
<gene>
    <name evidence="6" type="primary">coaE</name>
    <name evidence="8" type="ORF">SAMN04488561_0538</name>
</gene>
<dbReference type="EMBL" id="FNUC01000002">
    <property type="protein sequence ID" value="SED83016.1"/>
    <property type="molecule type" value="Genomic_DNA"/>
</dbReference>
<keyword evidence="6 8" id="KW-0418">Kinase</keyword>
<dbReference type="PANTHER" id="PTHR10695">
    <property type="entry name" value="DEPHOSPHO-COA KINASE-RELATED"/>
    <property type="match status" value="1"/>
</dbReference>
<dbReference type="Proteomes" id="UP000181980">
    <property type="component" value="Unassembled WGS sequence"/>
</dbReference>
<sequence length="392" mass="42364">MLRVGLTGGIGAGKSVVARRLAERGATVVDADVIAREVVEPGTPGLAAVVEEFGPGVLTPDGALDRPALGKIVFADDDRRAALNAIVHPLVGRRRQELVAAAGPDAVVVEDIPLLVENGLATGFPLVIVVHATEEERLRRLVDDRGMTPADALARIRSQATDEQRRAAADVWLDNSGALVDIEAAVDALWTERLAPFEEHLRTRTAAPRSPHAVVVEPDPTWAVQGERLLGRIRRVAGDRLIRSDHHGSTSVPGLPAKDVIDVQLVVADLATAEEVAGELAEVGLVRRPDRWWDVDRDGVERDKVLAGNADPGRAVNCHIRPVTSPSWRDGLLLRDWLRAHPDAVAEYAALKRDLAAQPHGSVDEYAERKTPWINASLTRADAWAEEVGWDV</sequence>
<comment type="similarity">
    <text evidence="2">In the C-terminal section; belongs to the UPF0157 (GrpB) family.</text>
</comment>
<reference evidence="9" key="1">
    <citation type="submission" date="2016-10" db="EMBL/GenBank/DDBJ databases">
        <authorList>
            <person name="Varghese N."/>
            <person name="Submissions S."/>
        </authorList>
    </citation>
    <scope>NUCLEOTIDE SEQUENCE [LARGE SCALE GENOMIC DNA]</scope>
    <source>
        <strain evidence="9">DSM 45237</strain>
    </source>
</reference>
<dbReference type="InterPro" id="IPR007344">
    <property type="entry name" value="GrpB/CoaE"/>
</dbReference>
<comment type="function">
    <text evidence="6">Catalyzes the phosphorylation of the 3'-hydroxyl group of dephosphocoenzyme A to form coenzyme A.</text>
</comment>
<dbReference type="SUPFAM" id="SSF52540">
    <property type="entry name" value="P-loop containing nucleoside triphosphate hydrolases"/>
    <property type="match status" value="1"/>
</dbReference>
<dbReference type="EC" id="2.7.1.24" evidence="6 7"/>
<dbReference type="Gene3D" id="3.30.460.10">
    <property type="entry name" value="Beta Polymerase, domain 2"/>
    <property type="match status" value="1"/>
</dbReference>
<keyword evidence="3 6" id="KW-0963">Cytoplasm</keyword>
<feature type="binding site" evidence="6">
    <location>
        <begin position="11"/>
        <end position="16"/>
    </location>
    <ligand>
        <name>ATP</name>
        <dbReference type="ChEBI" id="CHEBI:30616"/>
    </ligand>
</feature>
<proteinExistence type="inferred from homology"/>
<dbReference type="HAMAP" id="MF_00376">
    <property type="entry name" value="Dephospho_CoA_kinase"/>
    <property type="match status" value="1"/>
</dbReference>
<comment type="similarity">
    <text evidence="1">In the N-terminal section; belongs to the CoaE family.</text>
</comment>
<dbReference type="NCBIfam" id="NF002879">
    <property type="entry name" value="PRK03333.1"/>
    <property type="match status" value="1"/>
</dbReference>
<dbReference type="GO" id="GO:0004140">
    <property type="term" value="F:dephospho-CoA kinase activity"/>
    <property type="evidence" value="ECO:0007669"/>
    <property type="project" value="UniProtKB-UniRule"/>
</dbReference>
<dbReference type="OrthoDB" id="9812943at2"/>
<dbReference type="STRING" id="561176.SAMN04488561_0538"/>
<dbReference type="PROSITE" id="PS51219">
    <property type="entry name" value="DPCK"/>
    <property type="match status" value="1"/>
</dbReference>
<evidence type="ECO:0000256" key="4">
    <source>
        <dbReference type="ARBA" id="ARBA00022741"/>
    </source>
</evidence>
<dbReference type="NCBIfam" id="TIGR00152">
    <property type="entry name" value="dephospho-CoA kinase"/>
    <property type="match status" value="1"/>
</dbReference>
<name>A0A1H5DW72_9ACTN</name>
<comment type="pathway">
    <text evidence="6">Cofactor biosynthesis; coenzyme A biosynthesis; CoA from (R)-pantothenate: step 5/5.</text>
</comment>
<dbReference type="RefSeq" id="WP_069114147.1">
    <property type="nucleotide sequence ID" value="NZ_FNUC01000002.1"/>
</dbReference>
<dbReference type="Pfam" id="PF04229">
    <property type="entry name" value="GrpB"/>
    <property type="match status" value="1"/>
</dbReference>
<dbReference type="GO" id="GO:0005737">
    <property type="term" value="C:cytoplasm"/>
    <property type="evidence" value="ECO:0007669"/>
    <property type="project" value="UniProtKB-SubCell"/>
</dbReference>
<evidence type="ECO:0000256" key="3">
    <source>
        <dbReference type="ARBA" id="ARBA00022490"/>
    </source>
</evidence>
<dbReference type="UniPathway" id="UPA00241">
    <property type="reaction ID" value="UER00356"/>
</dbReference>
<dbReference type="PANTHER" id="PTHR10695:SF46">
    <property type="entry name" value="BIFUNCTIONAL COENZYME A SYNTHASE-RELATED"/>
    <property type="match status" value="1"/>
</dbReference>
<keyword evidence="5 6" id="KW-0067">ATP-binding</keyword>
<comment type="similarity">
    <text evidence="6">Belongs to the CoaE family.</text>
</comment>
<comment type="catalytic activity">
    <reaction evidence="6">
        <text>3'-dephospho-CoA + ATP = ADP + CoA + H(+)</text>
        <dbReference type="Rhea" id="RHEA:18245"/>
        <dbReference type="ChEBI" id="CHEBI:15378"/>
        <dbReference type="ChEBI" id="CHEBI:30616"/>
        <dbReference type="ChEBI" id="CHEBI:57287"/>
        <dbReference type="ChEBI" id="CHEBI:57328"/>
        <dbReference type="ChEBI" id="CHEBI:456216"/>
        <dbReference type="EC" id="2.7.1.24"/>
    </reaction>
</comment>
<keyword evidence="9" id="KW-1185">Reference proteome</keyword>
<dbReference type="GO" id="GO:0015937">
    <property type="term" value="P:coenzyme A biosynthetic process"/>
    <property type="evidence" value="ECO:0007669"/>
    <property type="project" value="UniProtKB-UniRule"/>
</dbReference>
<evidence type="ECO:0000313" key="8">
    <source>
        <dbReference type="EMBL" id="SED83016.1"/>
    </source>
</evidence>
<accession>A0A1H5DW72</accession>
<dbReference type="CDD" id="cd02022">
    <property type="entry name" value="DPCK"/>
    <property type="match status" value="1"/>
</dbReference>
<organism evidence="8 9">
    <name type="scientific">Jiangella alba</name>
    <dbReference type="NCBI Taxonomy" id="561176"/>
    <lineage>
        <taxon>Bacteria</taxon>
        <taxon>Bacillati</taxon>
        <taxon>Actinomycetota</taxon>
        <taxon>Actinomycetes</taxon>
        <taxon>Jiangellales</taxon>
        <taxon>Jiangellaceae</taxon>
        <taxon>Jiangella</taxon>
    </lineage>
</organism>
<keyword evidence="6" id="KW-0173">Coenzyme A biosynthesis</keyword>
<dbReference type="Gene3D" id="3.40.50.300">
    <property type="entry name" value="P-loop containing nucleotide triphosphate hydrolases"/>
    <property type="match status" value="1"/>
</dbReference>
<evidence type="ECO:0000256" key="1">
    <source>
        <dbReference type="ARBA" id="ARBA00008826"/>
    </source>
</evidence>
<dbReference type="InterPro" id="IPR043519">
    <property type="entry name" value="NT_sf"/>
</dbReference>
<dbReference type="Pfam" id="PF01121">
    <property type="entry name" value="CoaE"/>
    <property type="match status" value="1"/>
</dbReference>
<dbReference type="SUPFAM" id="SSF81301">
    <property type="entry name" value="Nucleotidyltransferase"/>
    <property type="match status" value="1"/>
</dbReference>
<evidence type="ECO:0000256" key="6">
    <source>
        <dbReference type="HAMAP-Rule" id="MF_00376"/>
    </source>
</evidence>
<protein>
    <recommendedName>
        <fullName evidence="6 7">Dephospho-CoA kinase</fullName>
        <ecNumber evidence="6 7">2.7.1.24</ecNumber>
    </recommendedName>
    <alternativeName>
        <fullName evidence="6">Dephosphocoenzyme A kinase</fullName>
    </alternativeName>
</protein>
<dbReference type="AlphaFoldDB" id="A0A1H5DW72"/>
<keyword evidence="4 6" id="KW-0547">Nucleotide-binding</keyword>
<evidence type="ECO:0000256" key="7">
    <source>
        <dbReference type="NCBIfam" id="TIGR00152"/>
    </source>
</evidence>